<dbReference type="PANTHER" id="PTHR24381:SF393">
    <property type="entry name" value="CHROMATIN-LINKED ADAPTOR FOR MSL PROTEINS, ISOFORM B"/>
    <property type="match status" value="1"/>
</dbReference>
<keyword evidence="7" id="KW-0238">DNA-binding</keyword>
<keyword evidence="12" id="KW-1185">Reference proteome</keyword>
<keyword evidence="5" id="KW-0862">Zinc</keyword>
<evidence type="ECO:0000256" key="7">
    <source>
        <dbReference type="ARBA" id="ARBA00023125"/>
    </source>
</evidence>
<evidence type="ECO:0000259" key="10">
    <source>
        <dbReference type="PROSITE" id="PS50157"/>
    </source>
</evidence>
<dbReference type="FunFam" id="3.30.160.60:FF:000145">
    <property type="entry name" value="Zinc finger protein 574"/>
    <property type="match status" value="1"/>
</dbReference>
<keyword evidence="8" id="KW-0804">Transcription</keyword>
<feature type="domain" description="C2H2-type" evidence="10">
    <location>
        <begin position="388"/>
        <end position="415"/>
    </location>
</feature>
<dbReference type="Proteomes" id="UP001178148">
    <property type="component" value="Unassembled WGS sequence"/>
</dbReference>
<evidence type="ECO:0000256" key="6">
    <source>
        <dbReference type="ARBA" id="ARBA00023015"/>
    </source>
</evidence>
<keyword evidence="2" id="KW-0479">Metal-binding</keyword>
<evidence type="ECO:0000256" key="1">
    <source>
        <dbReference type="ARBA" id="ARBA00006991"/>
    </source>
</evidence>
<dbReference type="Gene3D" id="3.30.160.60">
    <property type="entry name" value="Classic Zinc Finger"/>
    <property type="match status" value="6"/>
</dbReference>
<dbReference type="PROSITE" id="PS00028">
    <property type="entry name" value="ZINC_FINGER_C2H2_1"/>
    <property type="match status" value="6"/>
</dbReference>
<protein>
    <submittedName>
        <fullName evidence="11">C2H2-type zinc finger protein</fullName>
    </submittedName>
</protein>
<dbReference type="GO" id="GO:0000981">
    <property type="term" value="F:DNA-binding transcription factor activity, RNA polymerase II-specific"/>
    <property type="evidence" value="ECO:0007669"/>
    <property type="project" value="TreeGrafter"/>
</dbReference>
<dbReference type="PROSITE" id="PS50157">
    <property type="entry name" value="ZINC_FINGER_C2H2_2"/>
    <property type="match status" value="6"/>
</dbReference>
<dbReference type="PANTHER" id="PTHR24381">
    <property type="entry name" value="ZINC FINGER PROTEIN"/>
    <property type="match status" value="1"/>
</dbReference>
<feature type="domain" description="C2H2-type" evidence="10">
    <location>
        <begin position="330"/>
        <end position="357"/>
    </location>
</feature>
<keyword evidence="4 9" id="KW-0863">Zinc-finger</keyword>
<keyword evidence="6" id="KW-0805">Transcription regulation</keyword>
<comment type="caution">
    <text evidence="11">The sequence shown here is derived from an EMBL/GenBank/DDBJ whole genome shotgun (WGS) entry which is preliminary data.</text>
</comment>
<organism evidence="11 12">
    <name type="scientific">Candidatus Endonucleibacter bathymodioli</name>
    <dbReference type="NCBI Taxonomy" id="539814"/>
    <lineage>
        <taxon>Bacteria</taxon>
        <taxon>Pseudomonadati</taxon>
        <taxon>Pseudomonadota</taxon>
        <taxon>Gammaproteobacteria</taxon>
        <taxon>Oceanospirillales</taxon>
        <taxon>Endozoicomonadaceae</taxon>
        <taxon>Candidatus Endonucleibacter</taxon>
    </lineage>
</organism>
<evidence type="ECO:0000256" key="3">
    <source>
        <dbReference type="ARBA" id="ARBA00022737"/>
    </source>
</evidence>
<dbReference type="InterPro" id="IPR036236">
    <property type="entry name" value="Znf_C2H2_sf"/>
</dbReference>
<accession>A0AA90SRQ6</accession>
<reference evidence="11 12" key="1">
    <citation type="journal article" date="2023" name="bioRxiv">
        <title>An intranuclear bacterial parasite of deep-sea mussels expresses apoptosis inhibitors acquired from its host.</title>
        <authorList>
            <person name="Gonzalez Porras M.A."/>
            <person name="Assie A."/>
            <person name="Tietjen M."/>
            <person name="Violette M."/>
            <person name="Kleiner M."/>
            <person name="Gruber-Vodicka H."/>
            <person name="Dubilier N."/>
            <person name="Leisch N."/>
        </authorList>
    </citation>
    <scope>NUCLEOTIDE SEQUENCE [LARGE SCALE GENOMIC DNA]</scope>
    <source>
        <strain evidence="11">IAP13</strain>
    </source>
</reference>
<gene>
    <name evidence="11" type="ORF">QS748_01015</name>
</gene>
<evidence type="ECO:0000313" key="11">
    <source>
        <dbReference type="EMBL" id="MDP0587850.1"/>
    </source>
</evidence>
<evidence type="ECO:0000256" key="8">
    <source>
        <dbReference type="ARBA" id="ARBA00023163"/>
    </source>
</evidence>
<dbReference type="GO" id="GO:0008270">
    <property type="term" value="F:zinc ion binding"/>
    <property type="evidence" value="ECO:0007669"/>
    <property type="project" value="UniProtKB-KW"/>
</dbReference>
<evidence type="ECO:0000313" key="12">
    <source>
        <dbReference type="Proteomes" id="UP001178148"/>
    </source>
</evidence>
<feature type="domain" description="C2H2-type" evidence="10">
    <location>
        <begin position="444"/>
        <end position="471"/>
    </location>
</feature>
<feature type="domain" description="C2H2-type" evidence="10">
    <location>
        <begin position="358"/>
        <end position="387"/>
    </location>
</feature>
<evidence type="ECO:0000256" key="5">
    <source>
        <dbReference type="ARBA" id="ARBA00022833"/>
    </source>
</evidence>
<dbReference type="SUPFAM" id="SSF57667">
    <property type="entry name" value="beta-beta-alpha zinc fingers"/>
    <property type="match status" value="3"/>
</dbReference>
<dbReference type="FunFam" id="3.30.160.60:FF:001156">
    <property type="entry name" value="Zinc finger protein 407"/>
    <property type="match status" value="1"/>
</dbReference>
<dbReference type="SMART" id="SM00355">
    <property type="entry name" value="ZnF_C2H2"/>
    <property type="match status" value="6"/>
</dbReference>
<name>A0AA90SRQ6_9GAMM</name>
<dbReference type="Pfam" id="PF00096">
    <property type="entry name" value="zf-C2H2"/>
    <property type="match status" value="4"/>
</dbReference>
<feature type="domain" description="C2H2-type" evidence="10">
    <location>
        <begin position="472"/>
        <end position="501"/>
    </location>
</feature>
<evidence type="ECO:0000256" key="2">
    <source>
        <dbReference type="ARBA" id="ARBA00022723"/>
    </source>
</evidence>
<feature type="domain" description="C2H2-type" evidence="10">
    <location>
        <begin position="416"/>
        <end position="443"/>
    </location>
</feature>
<dbReference type="FunFam" id="3.30.160.60:FF:002343">
    <property type="entry name" value="Zinc finger protein 33A"/>
    <property type="match status" value="1"/>
</dbReference>
<keyword evidence="3" id="KW-0677">Repeat</keyword>
<proteinExistence type="inferred from homology"/>
<evidence type="ECO:0000256" key="9">
    <source>
        <dbReference type="PROSITE-ProRule" id="PRU00042"/>
    </source>
</evidence>
<dbReference type="GO" id="GO:0000977">
    <property type="term" value="F:RNA polymerase II transcription regulatory region sequence-specific DNA binding"/>
    <property type="evidence" value="ECO:0007669"/>
    <property type="project" value="TreeGrafter"/>
</dbReference>
<dbReference type="InterPro" id="IPR013087">
    <property type="entry name" value="Znf_C2H2_type"/>
</dbReference>
<dbReference type="EMBL" id="JASXSV010000001">
    <property type="protein sequence ID" value="MDP0587850.1"/>
    <property type="molecule type" value="Genomic_DNA"/>
</dbReference>
<dbReference type="AlphaFoldDB" id="A0AA90SRQ6"/>
<comment type="similarity">
    <text evidence="1">Belongs to the krueppel C2H2-type zinc-finger protein family.</text>
</comment>
<evidence type="ECO:0000256" key="4">
    <source>
        <dbReference type="ARBA" id="ARBA00022771"/>
    </source>
</evidence>
<sequence>MILKFLCIPKLYKYKLDILTMVKGILFAYCLLASLCIKAAIDDDVYKSINIDKKKEQWFFMLAPNSDISGHRKDFCYIAMVNNTIMVNESIGQKISTILIELQDNDIEESPNVNNCQSITCCSAENLSGVEYNNLLCALNSEQKIYKYALVVVFTNNDNNLIFRIEQIELYNIIYNKNIMINYPGNRINILIPRLASCKHMISVPENNSQRNNAENNINDDLHQTISSQLLLFNDIDVTFKNSTQINNANDNVMPDIKLLIGYQELNAYPNGIILLDEEVDIETKNNSGELLGSSVKEVDLLFERRRICESNVSGCEKPGNTKLPKKQTYKCDTCGKVCVTLSQLTEHTYIHTGEKPYRCNWKNCDKAYSQNSNLTTHIKKHNNDTPFHCQWCNKKFSYGSLLERHIVVHTGEQEVKCTFCSKFLSCKQALDSHIKIHENEKKFSCLQCDKKFNTYASLVKHIVIHSGDKKYRCVHNGCKMAFFYNYSLTRHMITHKKVKTYK</sequence>